<accession>A0A2M7TFG0</accession>
<sequence>MTNKLKTLYGGFVVLIALFAMFLLYVESIPSANSTTQQKKVGSIQTVQEKLANVSVAKDAQKQQVESMPEIAIGVPKIEWFSDDKLRILATSLGFTKDATVQSFGNQYYWHEGVLTLSVDARLGIVTFSTSFNVDSVASGLGIPTTDQARASFLGLLTKLEIPTEYYDLSQATTEYVKPDDTGLISSTSETNGSLLMYNVLYRIKGYETYLPVESYVTIDSSGKIVSCSFLFINAVITGKTIPVMSQQEAQSQLSYGGIVIEKSVATVSAITATQVYPAYYLGQTDLYRIGDQRVLIPVYLFSDDSGSVAVSAKKL</sequence>
<comment type="caution">
    <text evidence="2">The sequence shown here is derived from an EMBL/GenBank/DDBJ whole genome shotgun (WGS) entry which is preliminary data.</text>
</comment>
<dbReference type="Proteomes" id="UP000228920">
    <property type="component" value="Unassembled WGS sequence"/>
</dbReference>
<reference evidence="3" key="1">
    <citation type="submission" date="2017-09" db="EMBL/GenBank/DDBJ databases">
        <title>Depth-based differentiation of microbial function through sediment-hosted aquifers and enrichment of novel symbionts in the deep terrestrial subsurface.</title>
        <authorList>
            <person name="Probst A.J."/>
            <person name="Ladd B."/>
            <person name="Jarett J.K."/>
            <person name="Geller-Mcgrath D.E."/>
            <person name="Sieber C.M.K."/>
            <person name="Emerson J.B."/>
            <person name="Anantharaman K."/>
            <person name="Thomas B.C."/>
            <person name="Malmstrom R."/>
            <person name="Stieglmeier M."/>
            <person name="Klingl A."/>
            <person name="Woyke T."/>
            <person name="Ryan C.M."/>
            <person name="Banfield J.F."/>
        </authorList>
    </citation>
    <scope>NUCLEOTIDE SEQUENCE [LARGE SCALE GENOMIC DNA]</scope>
</reference>
<dbReference type="AlphaFoldDB" id="A0A2M7TFG0"/>
<evidence type="ECO:0000256" key="1">
    <source>
        <dbReference type="SAM" id="Phobius"/>
    </source>
</evidence>
<evidence type="ECO:0000313" key="2">
    <source>
        <dbReference type="EMBL" id="PIZ44150.1"/>
    </source>
</evidence>
<protein>
    <submittedName>
        <fullName evidence="2">Uncharacterized protein</fullName>
    </submittedName>
</protein>
<gene>
    <name evidence="2" type="ORF">COY32_07010</name>
</gene>
<evidence type="ECO:0000313" key="3">
    <source>
        <dbReference type="Proteomes" id="UP000228920"/>
    </source>
</evidence>
<name>A0A2M7TFG0_UNCKA</name>
<keyword evidence="1" id="KW-0472">Membrane</keyword>
<dbReference type="EMBL" id="PFNL01000193">
    <property type="protein sequence ID" value="PIZ44150.1"/>
    <property type="molecule type" value="Genomic_DNA"/>
</dbReference>
<organism evidence="2 3">
    <name type="scientific">candidate division WWE3 bacterium CG_4_10_14_0_2_um_filter_41_14</name>
    <dbReference type="NCBI Taxonomy" id="1975072"/>
    <lineage>
        <taxon>Bacteria</taxon>
        <taxon>Katanobacteria</taxon>
    </lineage>
</organism>
<proteinExistence type="predicted"/>
<keyword evidence="1" id="KW-1133">Transmembrane helix</keyword>
<feature type="transmembrane region" description="Helical" evidence="1">
    <location>
        <begin position="7"/>
        <end position="26"/>
    </location>
</feature>
<keyword evidence="1" id="KW-0812">Transmembrane</keyword>